<evidence type="ECO:0000256" key="1">
    <source>
        <dbReference type="SAM" id="MobiDB-lite"/>
    </source>
</evidence>
<comment type="caution">
    <text evidence="2">The sequence shown here is derived from an EMBL/GenBank/DDBJ whole genome shotgun (WGS) entry which is preliminary data.</text>
</comment>
<dbReference type="PANTHER" id="PTHR46602">
    <property type="entry name" value="PROTEIN SUPPRESSOR OF GENE SILENCING 3"/>
    <property type="match status" value="1"/>
</dbReference>
<dbReference type="GO" id="GO:0031047">
    <property type="term" value="P:regulatory ncRNA-mediated gene silencing"/>
    <property type="evidence" value="ECO:0007669"/>
    <property type="project" value="InterPro"/>
</dbReference>
<feature type="region of interest" description="Disordered" evidence="1">
    <location>
        <begin position="157"/>
        <end position="193"/>
    </location>
</feature>
<dbReference type="Proteomes" id="UP001280121">
    <property type="component" value="Unassembled WGS sequence"/>
</dbReference>
<evidence type="ECO:0000313" key="2">
    <source>
        <dbReference type="EMBL" id="KAK2656423.1"/>
    </source>
</evidence>
<feature type="compositionally biased region" description="Acidic residues" evidence="1">
    <location>
        <begin position="181"/>
        <end position="193"/>
    </location>
</feature>
<feature type="compositionally biased region" description="Polar residues" evidence="1">
    <location>
        <begin position="159"/>
        <end position="170"/>
    </location>
</feature>
<dbReference type="GO" id="GO:0051607">
    <property type="term" value="P:defense response to virus"/>
    <property type="evidence" value="ECO:0007669"/>
    <property type="project" value="InterPro"/>
</dbReference>
<reference evidence="2" key="1">
    <citation type="journal article" date="2023" name="Plant J.">
        <title>Genome sequences and population genomics provide insights into the demographic history, inbreeding, and mutation load of two 'living fossil' tree species of Dipteronia.</title>
        <authorList>
            <person name="Feng Y."/>
            <person name="Comes H.P."/>
            <person name="Chen J."/>
            <person name="Zhu S."/>
            <person name="Lu R."/>
            <person name="Zhang X."/>
            <person name="Li P."/>
            <person name="Qiu J."/>
            <person name="Olsen K.M."/>
            <person name="Qiu Y."/>
        </authorList>
    </citation>
    <scope>NUCLEOTIDE SEQUENCE</scope>
    <source>
        <strain evidence="2">KIB01</strain>
    </source>
</reference>
<accession>A0AAD9XCE5</accession>
<dbReference type="PANTHER" id="PTHR46602:SF1">
    <property type="entry name" value="PROTEIN SUPPRESSOR OF GENE SILENCING 3"/>
    <property type="match status" value="1"/>
</dbReference>
<dbReference type="EMBL" id="JANJYI010000003">
    <property type="protein sequence ID" value="KAK2656423.1"/>
    <property type="molecule type" value="Genomic_DNA"/>
</dbReference>
<protein>
    <submittedName>
        <fullName evidence="2">Uncharacterized protein</fullName>
    </submittedName>
</protein>
<evidence type="ECO:0000313" key="3">
    <source>
        <dbReference type="Proteomes" id="UP001280121"/>
    </source>
</evidence>
<keyword evidence="3" id="KW-1185">Reference proteome</keyword>
<gene>
    <name evidence="2" type="ORF">Ddye_009475</name>
</gene>
<dbReference type="AlphaFoldDB" id="A0AAD9XCE5"/>
<name>A0AAD9XCE5_9ROSI</name>
<dbReference type="InterPro" id="IPR044287">
    <property type="entry name" value="SGS3"/>
</dbReference>
<feature type="compositionally biased region" description="Basic and acidic residues" evidence="1">
    <location>
        <begin position="171"/>
        <end position="180"/>
    </location>
</feature>
<organism evidence="2 3">
    <name type="scientific">Dipteronia dyeriana</name>
    <dbReference type="NCBI Taxonomy" id="168575"/>
    <lineage>
        <taxon>Eukaryota</taxon>
        <taxon>Viridiplantae</taxon>
        <taxon>Streptophyta</taxon>
        <taxon>Embryophyta</taxon>
        <taxon>Tracheophyta</taxon>
        <taxon>Spermatophyta</taxon>
        <taxon>Magnoliopsida</taxon>
        <taxon>eudicotyledons</taxon>
        <taxon>Gunneridae</taxon>
        <taxon>Pentapetalae</taxon>
        <taxon>rosids</taxon>
        <taxon>malvids</taxon>
        <taxon>Sapindales</taxon>
        <taxon>Sapindaceae</taxon>
        <taxon>Hippocastanoideae</taxon>
        <taxon>Acereae</taxon>
        <taxon>Dipteronia</taxon>
    </lineage>
</organism>
<sequence length="247" mass="27582">MTNWNMLWLQFVADGDFISLLNDVLIRELGEDGYSNVEEFTRMSSRSGMPYAAGASNGLSSKAKNVSEVTNPQVDQLTHSVIDLNLDSAQADGGWEVYARKSKNRAGSSAAKPWGMRGHNVSGKATADFKIPAGRGNGRPQNYIVPQPAIRSPLLHGWNWQSRDGSTQSKGSDDKEKVDSDSNEDDFDTVYDSDDDELLIGDLDSDASQKSHETRKKSRWFYRFFESLDGLRAEEINEPERQWHCPA</sequence>
<proteinExistence type="predicted"/>